<dbReference type="SUPFAM" id="SSF57903">
    <property type="entry name" value="FYVE/PHD zinc finger"/>
    <property type="match status" value="1"/>
</dbReference>
<evidence type="ECO:0000256" key="4">
    <source>
        <dbReference type="PROSITE-ProRule" id="PRU00146"/>
    </source>
</evidence>
<dbReference type="Pfam" id="PF00628">
    <property type="entry name" value="PHD"/>
    <property type="match status" value="1"/>
</dbReference>
<evidence type="ECO:0000313" key="7">
    <source>
        <dbReference type="EMBL" id="KAI2643863.1"/>
    </source>
</evidence>
<dbReference type="InterPro" id="IPR019786">
    <property type="entry name" value="Zinc_finger_PHD-type_CS"/>
</dbReference>
<evidence type="ECO:0000256" key="3">
    <source>
        <dbReference type="ARBA" id="ARBA00022833"/>
    </source>
</evidence>
<dbReference type="InterPro" id="IPR013083">
    <property type="entry name" value="Znf_RING/FYVE/PHD"/>
</dbReference>
<gene>
    <name evidence="7" type="ORF">H4Q32_024880</name>
</gene>
<evidence type="ECO:0000256" key="2">
    <source>
        <dbReference type="ARBA" id="ARBA00022771"/>
    </source>
</evidence>
<dbReference type="InterPro" id="IPR001965">
    <property type="entry name" value="Znf_PHD"/>
</dbReference>
<keyword evidence="3" id="KW-0862">Zinc</keyword>
<dbReference type="EMBL" id="JACTAM010002716">
    <property type="protein sequence ID" value="KAI2643863.1"/>
    <property type="molecule type" value="Genomic_DNA"/>
</dbReference>
<dbReference type="InterPro" id="IPR004875">
    <property type="entry name" value="DDE_SF_endonuclease_dom"/>
</dbReference>
<dbReference type="PROSITE" id="PS50016">
    <property type="entry name" value="ZF_PHD_2"/>
    <property type="match status" value="1"/>
</dbReference>
<dbReference type="Proteomes" id="UP000830375">
    <property type="component" value="Unassembled WGS sequence"/>
</dbReference>
<dbReference type="SMART" id="SM00249">
    <property type="entry name" value="PHD"/>
    <property type="match status" value="1"/>
</dbReference>
<name>A0ABQ8KZH3_LABRO</name>
<accession>A0ABQ8KZH3</accession>
<feature type="domain" description="PHD-type" evidence="6">
    <location>
        <begin position="235"/>
        <end position="290"/>
    </location>
</feature>
<keyword evidence="1" id="KW-0479">Metal-binding</keyword>
<keyword evidence="2 4" id="KW-0863">Zinc-finger</keyword>
<feature type="compositionally biased region" description="Basic residues" evidence="5">
    <location>
        <begin position="183"/>
        <end position="212"/>
    </location>
</feature>
<evidence type="ECO:0000259" key="6">
    <source>
        <dbReference type="PROSITE" id="PS50016"/>
    </source>
</evidence>
<feature type="region of interest" description="Disordered" evidence="5">
    <location>
        <begin position="181"/>
        <end position="234"/>
    </location>
</feature>
<evidence type="ECO:0000313" key="8">
    <source>
        <dbReference type="Proteomes" id="UP000830375"/>
    </source>
</evidence>
<dbReference type="Pfam" id="PF03184">
    <property type="entry name" value="DDE_1"/>
    <property type="match status" value="1"/>
</dbReference>
<dbReference type="PROSITE" id="PS01359">
    <property type="entry name" value="ZF_PHD_1"/>
    <property type="match status" value="1"/>
</dbReference>
<dbReference type="InterPro" id="IPR019787">
    <property type="entry name" value="Znf_PHD-finger"/>
</dbReference>
<dbReference type="InterPro" id="IPR011011">
    <property type="entry name" value="Znf_FYVE_PHD"/>
</dbReference>
<evidence type="ECO:0000256" key="1">
    <source>
        <dbReference type="ARBA" id="ARBA00022723"/>
    </source>
</evidence>
<evidence type="ECO:0000256" key="5">
    <source>
        <dbReference type="SAM" id="MobiDB-lite"/>
    </source>
</evidence>
<organism evidence="7 8">
    <name type="scientific">Labeo rohita</name>
    <name type="common">Indian major carp</name>
    <name type="synonym">Cyprinus rohita</name>
    <dbReference type="NCBI Taxonomy" id="84645"/>
    <lineage>
        <taxon>Eukaryota</taxon>
        <taxon>Metazoa</taxon>
        <taxon>Chordata</taxon>
        <taxon>Craniata</taxon>
        <taxon>Vertebrata</taxon>
        <taxon>Euteleostomi</taxon>
        <taxon>Actinopterygii</taxon>
        <taxon>Neopterygii</taxon>
        <taxon>Teleostei</taxon>
        <taxon>Ostariophysi</taxon>
        <taxon>Cypriniformes</taxon>
        <taxon>Cyprinidae</taxon>
        <taxon>Labeoninae</taxon>
        <taxon>Labeonini</taxon>
        <taxon>Labeo</taxon>
    </lineage>
</organism>
<comment type="caution">
    <text evidence="7">The sequence shown here is derived from an EMBL/GenBank/DDBJ whole genome shotgun (WGS) entry which is preliminary data.</text>
</comment>
<keyword evidence="8" id="KW-1185">Reference proteome</keyword>
<dbReference type="Gene3D" id="3.30.40.10">
    <property type="entry name" value="Zinc/RING finger domain, C3HC4 (zinc finger)"/>
    <property type="match status" value="1"/>
</dbReference>
<reference evidence="7 8" key="1">
    <citation type="submission" date="2022-01" db="EMBL/GenBank/DDBJ databases">
        <title>A high-quality chromosome-level genome assembly of rohu carp, Labeo rohita.</title>
        <authorList>
            <person name="Arick M.A. II"/>
            <person name="Hsu C.-Y."/>
            <person name="Magbanua Z."/>
            <person name="Pechanova O."/>
            <person name="Grover C."/>
            <person name="Miller E."/>
            <person name="Thrash A."/>
            <person name="Ezzel L."/>
            <person name="Alam S."/>
            <person name="Benzie J."/>
            <person name="Hamilton M."/>
            <person name="Karsi A."/>
            <person name="Lawrence M.L."/>
            <person name="Peterson D.G."/>
        </authorList>
    </citation>
    <scope>NUCLEOTIDE SEQUENCE [LARGE SCALE GENOMIC DNA]</scope>
    <source>
        <strain evidence="8">BAU-BD-2019</strain>
        <tissue evidence="7">Blood</tissue>
    </source>
</reference>
<protein>
    <submittedName>
        <fullName evidence="7">Lysine-specific demethylase 5B-B</fullName>
    </submittedName>
</protein>
<sequence length="291" mass="33344">MCGGPGLRPATQNWPHGQRIPWTEPEAIEAFFKLYKALYVKHNLEDKPHLVYSCDETGFGDKPRSREKAENKIEILCLPAHTTHILQPHDIAVFNPLKATFSTMAFSPLWGRSSFQHSSNTFTPLLPLLKTSRLGSARLASFLCPGLLWTQPRVVPKNYLVAAAVIPESLANVLMSPALERKEKKKKLRRKKRKKIRESGRKRWQRRRRKKRQAQEAKKQKKLTNVTPPPTEDDAEHCALCRRVVPPGSGNDAIDEWVQCDLCHLWFHLECAEVEEVPDTEWLCHKCCLST</sequence>
<proteinExistence type="predicted"/>